<accession>A0AAD4TGX4</accession>
<name>A0AAD4TGX4_9MAGN</name>
<evidence type="ECO:0000313" key="2">
    <source>
        <dbReference type="Proteomes" id="UP001202328"/>
    </source>
</evidence>
<sequence length="134" mass="15105">MFTCRVLVVGAQRTGKTILLESLNGQVDEKAPVYTINFATNDNRNVRFICSESSNNNINTHKYDGFVVVFDLTNMQSYEYSKAICRDLTDDCPGKTVEGIAADRVFRVPLFYISAKLNIDVEKPFLTLAKLILK</sequence>
<dbReference type="EMBL" id="JAJJMB010001716">
    <property type="protein sequence ID" value="KAI3955908.1"/>
    <property type="molecule type" value="Genomic_DNA"/>
</dbReference>
<proteinExistence type="predicted"/>
<gene>
    <name evidence="1" type="ORF">MKW98_006268</name>
</gene>
<reference evidence="1" key="1">
    <citation type="submission" date="2022-04" db="EMBL/GenBank/DDBJ databases">
        <title>A functionally conserved STORR gene fusion in Papaver species that diverged 16.8 million years ago.</title>
        <authorList>
            <person name="Catania T."/>
        </authorList>
    </citation>
    <scope>NUCLEOTIDE SEQUENCE</scope>
    <source>
        <strain evidence="1">S-188037</strain>
    </source>
</reference>
<evidence type="ECO:0000313" key="1">
    <source>
        <dbReference type="EMBL" id="KAI3955908.1"/>
    </source>
</evidence>
<dbReference type="SUPFAM" id="SSF52540">
    <property type="entry name" value="P-loop containing nucleoside triphosphate hydrolases"/>
    <property type="match status" value="1"/>
</dbReference>
<dbReference type="AlphaFoldDB" id="A0AAD4TGX4"/>
<protein>
    <submittedName>
        <fullName evidence="1">Uncharacterized protein</fullName>
    </submittedName>
</protein>
<comment type="caution">
    <text evidence="1">The sequence shown here is derived from an EMBL/GenBank/DDBJ whole genome shotgun (WGS) entry which is preliminary data.</text>
</comment>
<organism evidence="1 2">
    <name type="scientific">Papaver atlanticum</name>
    <dbReference type="NCBI Taxonomy" id="357466"/>
    <lineage>
        <taxon>Eukaryota</taxon>
        <taxon>Viridiplantae</taxon>
        <taxon>Streptophyta</taxon>
        <taxon>Embryophyta</taxon>
        <taxon>Tracheophyta</taxon>
        <taxon>Spermatophyta</taxon>
        <taxon>Magnoliopsida</taxon>
        <taxon>Ranunculales</taxon>
        <taxon>Papaveraceae</taxon>
        <taxon>Papaveroideae</taxon>
        <taxon>Papaver</taxon>
    </lineage>
</organism>
<dbReference type="Gene3D" id="3.40.50.300">
    <property type="entry name" value="P-loop containing nucleotide triphosphate hydrolases"/>
    <property type="match status" value="1"/>
</dbReference>
<keyword evidence="2" id="KW-1185">Reference proteome</keyword>
<dbReference type="Proteomes" id="UP001202328">
    <property type="component" value="Unassembled WGS sequence"/>
</dbReference>
<dbReference type="InterPro" id="IPR027417">
    <property type="entry name" value="P-loop_NTPase"/>
</dbReference>